<protein>
    <submittedName>
        <fullName evidence="2">Uncharacterized protein</fullName>
    </submittedName>
</protein>
<gene>
    <name evidence="2" type="ORF">M5K25_011595</name>
</gene>
<keyword evidence="1" id="KW-0472">Membrane</keyword>
<evidence type="ECO:0000313" key="2">
    <source>
        <dbReference type="EMBL" id="KAL0919500.1"/>
    </source>
</evidence>
<keyword evidence="1" id="KW-0812">Transmembrane</keyword>
<proteinExistence type="predicted"/>
<dbReference type="EMBL" id="JANQDX010000009">
    <property type="protein sequence ID" value="KAL0919500.1"/>
    <property type="molecule type" value="Genomic_DNA"/>
</dbReference>
<reference evidence="2 3" key="1">
    <citation type="journal article" date="2024" name="Plant Biotechnol. J.">
        <title>Dendrobium thyrsiflorum genome and its molecular insights into genes involved in important horticultural traits.</title>
        <authorList>
            <person name="Chen B."/>
            <person name="Wang J.Y."/>
            <person name="Zheng P.J."/>
            <person name="Li K.L."/>
            <person name="Liang Y.M."/>
            <person name="Chen X.F."/>
            <person name="Zhang C."/>
            <person name="Zhao X."/>
            <person name="He X."/>
            <person name="Zhang G.Q."/>
            <person name="Liu Z.J."/>
            <person name="Xu Q."/>
        </authorList>
    </citation>
    <scope>NUCLEOTIDE SEQUENCE [LARGE SCALE GENOMIC DNA]</scope>
    <source>
        <strain evidence="2">GZMU011</strain>
    </source>
</reference>
<name>A0ABD0V3J3_DENTH</name>
<evidence type="ECO:0000313" key="3">
    <source>
        <dbReference type="Proteomes" id="UP001552299"/>
    </source>
</evidence>
<sequence length="215" mass="24212">MAVVPSANPLGAIRAHLLLNPTSSSRIFPAERKRALFLNLRIRRDILRVCCSNLKEDTDEALSREDAQNSEGRQWAVFKPWDVPWDWKVTAYIMMPYLMSIFLTGLVESVRKHGSLDLYSANMLAQLNSPDELAIKIFMDQLLKTVAKLLVLYIFVSPHQPLPDDVFSLEWASPFNFKNGWIIWAVGGLSVASFVAFVVKAFISGLYAGHADNEV</sequence>
<evidence type="ECO:0000256" key="1">
    <source>
        <dbReference type="SAM" id="Phobius"/>
    </source>
</evidence>
<organism evidence="2 3">
    <name type="scientific">Dendrobium thyrsiflorum</name>
    <name type="common">Pinecone-like raceme dendrobium</name>
    <name type="synonym">Orchid</name>
    <dbReference type="NCBI Taxonomy" id="117978"/>
    <lineage>
        <taxon>Eukaryota</taxon>
        <taxon>Viridiplantae</taxon>
        <taxon>Streptophyta</taxon>
        <taxon>Embryophyta</taxon>
        <taxon>Tracheophyta</taxon>
        <taxon>Spermatophyta</taxon>
        <taxon>Magnoliopsida</taxon>
        <taxon>Liliopsida</taxon>
        <taxon>Asparagales</taxon>
        <taxon>Orchidaceae</taxon>
        <taxon>Epidendroideae</taxon>
        <taxon>Malaxideae</taxon>
        <taxon>Dendrobiinae</taxon>
        <taxon>Dendrobium</taxon>
    </lineage>
</organism>
<keyword evidence="3" id="KW-1185">Reference proteome</keyword>
<comment type="caution">
    <text evidence="2">The sequence shown here is derived from an EMBL/GenBank/DDBJ whole genome shotgun (WGS) entry which is preliminary data.</text>
</comment>
<dbReference type="AlphaFoldDB" id="A0ABD0V3J3"/>
<accession>A0ABD0V3J3</accession>
<dbReference type="Proteomes" id="UP001552299">
    <property type="component" value="Unassembled WGS sequence"/>
</dbReference>
<keyword evidence="1" id="KW-1133">Transmembrane helix</keyword>
<feature type="transmembrane region" description="Helical" evidence="1">
    <location>
        <begin position="181"/>
        <end position="203"/>
    </location>
</feature>